<accession>A0A224YB61</accession>
<reference evidence="1" key="1">
    <citation type="journal article" date="2017" name="Parasit. Vectors">
        <title>Sialotranscriptomics of Rhipicephalus zambeziensis reveals intricate expression profiles of secretory proteins and suggests tight temporal transcriptional regulation during blood-feeding.</title>
        <authorList>
            <person name="de Castro M.H."/>
            <person name="de Klerk D."/>
            <person name="Pienaar R."/>
            <person name="Rees D.J.G."/>
            <person name="Mans B.J."/>
        </authorList>
    </citation>
    <scope>NUCLEOTIDE SEQUENCE</scope>
    <source>
        <tissue evidence="1">Salivary glands</tissue>
    </source>
</reference>
<protein>
    <submittedName>
        <fullName evidence="1">Uncharacterized protein</fullName>
    </submittedName>
</protein>
<dbReference type="EMBL" id="GFPF01001743">
    <property type="protein sequence ID" value="MAA12889.1"/>
    <property type="molecule type" value="Transcribed_RNA"/>
</dbReference>
<dbReference type="AlphaFoldDB" id="A0A224YB61"/>
<proteinExistence type="predicted"/>
<evidence type="ECO:0000313" key="1">
    <source>
        <dbReference type="EMBL" id="MAA12889.1"/>
    </source>
</evidence>
<sequence length="183" mass="20672">MSGYESIEGFPLVNRYATCIYAVFSGASYWALHVAVKPYCFRFQGVNNVKKNYICTSYRCCIHLCRSIPFLKCFIVCELCHASFIFSAYSFSVPIACRPVKSMYVWFRTCISLTPMVSAEMSYMQLLLEANVTIAKEAVFQFALLFCVYFLQVTQSNIAEVFRVVRLRHGISSLPNAGSACVG</sequence>
<organism evidence="1">
    <name type="scientific">Rhipicephalus zambeziensis</name>
    <dbReference type="NCBI Taxonomy" id="60191"/>
    <lineage>
        <taxon>Eukaryota</taxon>
        <taxon>Metazoa</taxon>
        <taxon>Ecdysozoa</taxon>
        <taxon>Arthropoda</taxon>
        <taxon>Chelicerata</taxon>
        <taxon>Arachnida</taxon>
        <taxon>Acari</taxon>
        <taxon>Parasitiformes</taxon>
        <taxon>Ixodida</taxon>
        <taxon>Ixodoidea</taxon>
        <taxon>Ixodidae</taxon>
        <taxon>Rhipicephalinae</taxon>
        <taxon>Rhipicephalus</taxon>
        <taxon>Rhipicephalus</taxon>
    </lineage>
</organism>
<name>A0A224YB61_9ACAR</name>